<evidence type="ECO:0000256" key="1">
    <source>
        <dbReference type="SAM" id="SignalP"/>
    </source>
</evidence>
<evidence type="ECO:0000313" key="2">
    <source>
        <dbReference type="EMBL" id="OQM73708.1"/>
    </source>
</evidence>
<reference evidence="2 3" key="1">
    <citation type="journal article" date="2016" name="Int. J. Syst. Evol. Microbiol.">
        <title>Pseudaminobacter manganicus sp. nov., isolated from sludge of a manganese mine.</title>
        <authorList>
            <person name="Li J."/>
            <person name="Huang J."/>
            <person name="Liao S."/>
            <person name="Wang G."/>
        </authorList>
    </citation>
    <scope>NUCLEOTIDE SEQUENCE [LARGE SCALE GENOMIC DNA]</scope>
    <source>
        <strain evidence="2 3">JH-7</strain>
    </source>
</reference>
<protein>
    <recommendedName>
        <fullName evidence="4">Lipoprotein</fullName>
    </recommendedName>
</protein>
<name>A0A1V8RKH7_9HYPH</name>
<dbReference type="RefSeq" id="WP_080921395.1">
    <property type="nucleotide sequence ID" value="NZ_MDET01000056.1"/>
</dbReference>
<keyword evidence="1" id="KW-0732">Signal</keyword>
<keyword evidence="3" id="KW-1185">Reference proteome</keyword>
<accession>A0A1V8RKH7</accession>
<comment type="caution">
    <text evidence="2">The sequence shown here is derived from an EMBL/GenBank/DDBJ whole genome shotgun (WGS) entry which is preliminary data.</text>
</comment>
<dbReference type="Proteomes" id="UP000191905">
    <property type="component" value="Unassembled WGS sequence"/>
</dbReference>
<dbReference type="EMBL" id="MDET01000056">
    <property type="protein sequence ID" value="OQM73708.1"/>
    <property type="molecule type" value="Genomic_DNA"/>
</dbReference>
<organism evidence="2 3">
    <name type="scientific">Manganibacter manganicus</name>
    <dbReference type="NCBI Taxonomy" id="1873176"/>
    <lineage>
        <taxon>Bacteria</taxon>
        <taxon>Pseudomonadati</taxon>
        <taxon>Pseudomonadota</taxon>
        <taxon>Alphaproteobacteria</taxon>
        <taxon>Hyphomicrobiales</taxon>
        <taxon>Phyllobacteriaceae</taxon>
        <taxon>Manganibacter</taxon>
    </lineage>
</organism>
<dbReference type="STRING" id="1873176.BFN67_07260"/>
<feature type="signal peptide" evidence="1">
    <location>
        <begin position="1"/>
        <end position="21"/>
    </location>
</feature>
<dbReference type="OrthoDB" id="8163917at2"/>
<proteinExistence type="predicted"/>
<dbReference type="AlphaFoldDB" id="A0A1V8RKH7"/>
<evidence type="ECO:0000313" key="3">
    <source>
        <dbReference type="Proteomes" id="UP000191905"/>
    </source>
</evidence>
<feature type="chain" id="PRO_5012280260" description="Lipoprotein" evidence="1">
    <location>
        <begin position="22"/>
        <end position="88"/>
    </location>
</feature>
<gene>
    <name evidence="2" type="ORF">BFN67_07260</name>
</gene>
<evidence type="ECO:0008006" key="4">
    <source>
        <dbReference type="Google" id="ProtNLM"/>
    </source>
</evidence>
<sequence length="88" mass="10110">MRLRSLAIFGLGVLLSGCVTAEEQRAADEAQCRSYGFRHNNDAFATCLQRLDLERRAAFRDAQDFDSLMGPPVIYRPIIVRPRHHHKR</sequence>
<dbReference type="PROSITE" id="PS51257">
    <property type="entry name" value="PROKAR_LIPOPROTEIN"/>
    <property type="match status" value="1"/>
</dbReference>